<feature type="transmembrane region" description="Helical" evidence="1">
    <location>
        <begin position="182"/>
        <end position="202"/>
    </location>
</feature>
<dbReference type="EMBL" id="MN394630">
    <property type="protein sequence ID" value="QRW43562.1"/>
    <property type="molecule type" value="Genomic_DNA"/>
</dbReference>
<sequence>MHNKSRPPYYFWAQLFIPHYIFTSILCYQGIIFFWICRFYCYKRDVCIIQIFICYYFYYYIIFLLFCYFYALFESITSYIYTKEHVITIQVFYRSIHCPIVVSPYCKTIQNGYKIAISHTGYIHHFINIHINLFYMLYFMQIRHVITRKPTYYPPIFTMSISLLQILDGFSYVIYYRHTIPISTYHFVVCNIIQYTVVRYLLYKTTNYYFQSLYILEKGLITYQFMAYNIITTTFITMYFIQYLYNIRFIQNFCTYLPAEIPSMLRIVSVYATVYVCTPFGIQLYYIILVFLHSFHYCEIYIYTIFTNCCFYHQLFILITTKHVWSSMPPQTTIFQNTVLFFTYVLCGQHFFIKSLQRRWST</sequence>
<keyword evidence="1" id="KW-0812">Transmembrane</keyword>
<feature type="transmembrane region" description="Helical" evidence="1">
    <location>
        <begin position="265"/>
        <end position="288"/>
    </location>
</feature>
<organismHost>
    <name type="scientific">Potamochoerus larvatus</name>
    <name type="common">Bushpig</name>
    <dbReference type="NCBI Taxonomy" id="273792"/>
</organismHost>
<feature type="transmembrane region" description="Helical" evidence="1">
    <location>
        <begin position="53"/>
        <end position="73"/>
    </location>
</feature>
<keyword evidence="1" id="KW-1133">Transmembrane helix</keyword>
<organismHost>
    <name type="scientific">Phacochoerus africanus</name>
    <name type="common">Warthog</name>
    <dbReference type="NCBI Taxonomy" id="41426"/>
</organismHost>
<organismHost>
    <name type="scientific">Ornithodoros</name>
    <name type="common">relapsing fever ticks</name>
    <dbReference type="NCBI Taxonomy" id="6937"/>
</organismHost>
<feature type="transmembrane region" description="Helical" evidence="1">
    <location>
        <begin position="152"/>
        <end position="176"/>
    </location>
</feature>
<protein>
    <submittedName>
        <fullName evidence="2">p360 2L</fullName>
    </submittedName>
</protein>
<accession>A0A894KNS5</accession>
<dbReference type="Proteomes" id="UP000423628">
    <property type="component" value="Segment"/>
</dbReference>
<organismHost>
    <name type="scientific">Sus scrofa</name>
    <name type="common">Pig</name>
    <dbReference type="NCBI Taxonomy" id="9823"/>
</organismHost>
<feature type="transmembrane region" description="Helical" evidence="1">
    <location>
        <begin position="223"/>
        <end position="245"/>
    </location>
</feature>
<keyword evidence="1" id="KW-0472">Membrane</keyword>
<feature type="transmembrane region" description="Helical" evidence="1">
    <location>
        <begin position="122"/>
        <end position="140"/>
    </location>
</feature>
<proteinExistence type="predicted"/>
<reference evidence="2 3" key="1">
    <citation type="submission" date="2019-08" db="EMBL/GenBank/DDBJ databases">
        <authorList>
            <person name="Ndlovu S.S."/>
        </authorList>
    </citation>
    <scope>NUCLEOTIDE SEQUENCE [LARGE SCALE GENOMIC DNA]</scope>
    <source>
        <strain evidence="2">SPEC_57</strain>
    </source>
</reference>
<organismHost>
    <name type="scientific">Ornithodoros moubata</name>
    <name type="common">Soft tick</name>
    <name type="synonym">Argasid tick</name>
    <dbReference type="NCBI Taxonomy" id="6938"/>
</organismHost>
<feature type="transmembrane region" description="Helical" evidence="1">
    <location>
        <begin position="20"/>
        <end position="41"/>
    </location>
</feature>
<evidence type="ECO:0000256" key="1">
    <source>
        <dbReference type="SAM" id="Phobius"/>
    </source>
</evidence>
<feature type="transmembrane region" description="Helical" evidence="1">
    <location>
        <begin position="300"/>
        <end position="319"/>
    </location>
</feature>
<evidence type="ECO:0000313" key="3">
    <source>
        <dbReference type="Proteomes" id="UP000423628"/>
    </source>
</evidence>
<feature type="transmembrane region" description="Helical" evidence="1">
    <location>
        <begin position="334"/>
        <end position="353"/>
    </location>
</feature>
<evidence type="ECO:0000313" key="2">
    <source>
        <dbReference type="EMBL" id="QRW43562.1"/>
    </source>
</evidence>
<organism evidence="2 3">
    <name type="scientific">African swine fever virus</name>
    <name type="common">ASFV</name>
    <dbReference type="NCBI Taxonomy" id="10497"/>
    <lineage>
        <taxon>Viruses</taxon>
        <taxon>Varidnaviria</taxon>
        <taxon>Bamfordvirae</taxon>
        <taxon>Nucleocytoviricota</taxon>
        <taxon>Pokkesviricetes</taxon>
        <taxon>Asfuvirales</taxon>
        <taxon>Asfarviridae</taxon>
        <taxon>Asfivirus</taxon>
        <taxon>Asfivirus haemorrhagiae</taxon>
    </lineage>
</organism>
<gene>
    <name evidence="2" type="ORF">360_2L</name>
</gene>
<name>A0A894KNS5_ASF</name>
<organismHost>
    <name type="scientific">Phacochoerus aethiopicus</name>
    <name type="common">Warthog</name>
    <dbReference type="NCBI Taxonomy" id="85517"/>
</organismHost>